<evidence type="ECO:0000256" key="1">
    <source>
        <dbReference type="SAM" id="Phobius"/>
    </source>
</evidence>
<keyword evidence="3" id="KW-1185">Reference proteome</keyword>
<reference evidence="2 3" key="1">
    <citation type="submission" date="2023-09" db="EMBL/GenBank/DDBJ databases">
        <title>Nesidiocoris tenuis whole genome shotgun sequence.</title>
        <authorList>
            <person name="Shibata T."/>
            <person name="Shimoda M."/>
            <person name="Kobayashi T."/>
            <person name="Uehara T."/>
        </authorList>
    </citation>
    <scope>NUCLEOTIDE SEQUENCE [LARGE SCALE GENOMIC DNA]</scope>
    <source>
        <strain evidence="2 3">Japan</strain>
    </source>
</reference>
<dbReference type="EMBL" id="AP028909">
    <property type="protein sequence ID" value="BES88160.1"/>
    <property type="molecule type" value="Genomic_DNA"/>
</dbReference>
<keyword evidence="1" id="KW-1133">Transmembrane helix</keyword>
<dbReference type="Proteomes" id="UP001307889">
    <property type="component" value="Chromosome 1"/>
</dbReference>
<keyword evidence="1" id="KW-0812">Transmembrane</keyword>
<name>A0ABN7A7N0_9HEMI</name>
<accession>A0ABN7A7N0</accession>
<feature type="transmembrane region" description="Helical" evidence="1">
    <location>
        <begin position="27"/>
        <end position="45"/>
    </location>
</feature>
<organism evidence="2 3">
    <name type="scientific">Nesidiocoris tenuis</name>
    <dbReference type="NCBI Taxonomy" id="355587"/>
    <lineage>
        <taxon>Eukaryota</taxon>
        <taxon>Metazoa</taxon>
        <taxon>Ecdysozoa</taxon>
        <taxon>Arthropoda</taxon>
        <taxon>Hexapoda</taxon>
        <taxon>Insecta</taxon>
        <taxon>Pterygota</taxon>
        <taxon>Neoptera</taxon>
        <taxon>Paraneoptera</taxon>
        <taxon>Hemiptera</taxon>
        <taxon>Heteroptera</taxon>
        <taxon>Panheteroptera</taxon>
        <taxon>Cimicomorpha</taxon>
        <taxon>Miridae</taxon>
        <taxon>Dicyphina</taxon>
        <taxon>Nesidiocoris</taxon>
    </lineage>
</organism>
<proteinExistence type="predicted"/>
<keyword evidence="1" id="KW-0472">Membrane</keyword>
<gene>
    <name evidence="2" type="ORF">NTJ_00966</name>
</gene>
<evidence type="ECO:0000313" key="3">
    <source>
        <dbReference type="Proteomes" id="UP001307889"/>
    </source>
</evidence>
<sequence>MDVKDYFKSLPKTVRTKGTKFYRIRNYIVWSVTAVGLLIGGAIHFSKAGQMSLEMINKNEAIATVLGDKQQKVLVMGLPNSMLPKKIVSEEVEIVDGF</sequence>
<evidence type="ECO:0000313" key="2">
    <source>
        <dbReference type="EMBL" id="BES88160.1"/>
    </source>
</evidence>
<protein>
    <submittedName>
        <fullName evidence="2">Uncharacterized protein</fullName>
    </submittedName>
</protein>